<dbReference type="Gene3D" id="1.10.287.110">
    <property type="entry name" value="DnaJ domain"/>
    <property type="match status" value="1"/>
</dbReference>
<dbReference type="SMART" id="SM00271">
    <property type="entry name" value="DnaJ"/>
    <property type="match status" value="1"/>
</dbReference>
<evidence type="ECO:0000259" key="1">
    <source>
        <dbReference type="PROSITE" id="PS50076"/>
    </source>
</evidence>
<feature type="domain" description="J" evidence="1">
    <location>
        <begin position="55"/>
        <end position="131"/>
    </location>
</feature>
<sequence length="309" mass="36204">MVLSIRKSVSITHISQVRHYATSGDYRRERQAQIDPHIKAGLPPWPKSKLPSPKELFDFDTLNDINFKNDIKNKYQKYVKIYHPDVSSKLEIKFEGKVLTKEELRQRFDQISSAYEILRDPVKRSAYWRYENSNWSQVHRNNARHKAATGGGTAYQSRATYERYRQASKTAGYGYQDDEAFWTAGSWEDYYRMKHKREPPTAEEIEKNKYKILAGVIAVATISTVLQYLRAVKKTEEFHAETAYLNKEANADLKGSRNNYEFGTGQLDRMERFLVSRRFNFFDRGDMDKHQDMKNEQDKIMRGLQAGVN</sequence>
<proteinExistence type="predicted"/>
<reference evidence="2 3" key="1">
    <citation type="submission" date="2024-01" db="EMBL/GenBank/DDBJ databases">
        <authorList>
            <consortium name="Genoscope - CEA"/>
            <person name="William W."/>
        </authorList>
    </citation>
    <scope>NUCLEOTIDE SEQUENCE [LARGE SCALE GENOMIC DNA]</scope>
    <source>
        <strain evidence="2 3">29B2s-10</strain>
    </source>
</reference>
<dbReference type="InterPro" id="IPR036869">
    <property type="entry name" value="J_dom_sf"/>
</dbReference>
<dbReference type="CDD" id="cd06257">
    <property type="entry name" value="DnaJ"/>
    <property type="match status" value="1"/>
</dbReference>
<dbReference type="Proteomes" id="UP001497600">
    <property type="component" value="Chromosome F"/>
</dbReference>
<accession>A0ABP0EEE8</accession>
<name>A0ABP0EEE8_9ASCO</name>
<protein>
    <submittedName>
        <fullName evidence="2">J domain-containing protein 1</fullName>
    </submittedName>
</protein>
<dbReference type="PROSITE" id="PS50076">
    <property type="entry name" value="DNAJ_2"/>
    <property type="match status" value="1"/>
</dbReference>
<dbReference type="EMBL" id="OZ004258">
    <property type="protein sequence ID" value="CAK7911287.1"/>
    <property type="molecule type" value="Genomic_DNA"/>
</dbReference>
<dbReference type="InterPro" id="IPR001623">
    <property type="entry name" value="DnaJ_domain"/>
</dbReference>
<dbReference type="PRINTS" id="PR00625">
    <property type="entry name" value="JDOMAIN"/>
</dbReference>
<dbReference type="InterPro" id="IPR018253">
    <property type="entry name" value="DnaJ_domain_CS"/>
</dbReference>
<evidence type="ECO:0000313" key="3">
    <source>
        <dbReference type="Proteomes" id="UP001497600"/>
    </source>
</evidence>
<gene>
    <name evidence="2" type="primary">JID1</name>
    <name evidence="2" type="ORF">CAAN4_F01772</name>
</gene>
<dbReference type="PROSITE" id="PS00636">
    <property type="entry name" value="DNAJ_1"/>
    <property type="match status" value="1"/>
</dbReference>
<evidence type="ECO:0000313" key="2">
    <source>
        <dbReference type="EMBL" id="CAK7911287.1"/>
    </source>
</evidence>
<dbReference type="Pfam" id="PF00226">
    <property type="entry name" value="DnaJ"/>
    <property type="match status" value="1"/>
</dbReference>
<dbReference type="SUPFAM" id="SSF46565">
    <property type="entry name" value="Chaperone J-domain"/>
    <property type="match status" value="1"/>
</dbReference>
<keyword evidence="3" id="KW-1185">Reference proteome</keyword>
<organism evidence="2 3">
    <name type="scientific">[Candida] anglica</name>
    <dbReference type="NCBI Taxonomy" id="148631"/>
    <lineage>
        <taxon>Eukaryota</taxon>
        <taxon>Fungi</taxon>
        <taxon>Dikarya</taxon>
        <taxon>Ascomycota</taxon>
        <taxon>Saccharomycotina</taxon>
        <taxon>Pichiomycetes</taxon>
        <taxon>Debaryomycetaceae</taxon>
        <taxon>Kurtzmaniella</taxon>
    </lineage>
</organism>